<dbReference type="EMBL" id="LWAE01000011">
    <property type="protein sequence ID" value="KZL89106.1"/>
    <property type="molecule type" value="Genomic_DNA"/>
</dbReference>
<organism evidence="1 2">
    <name type="scientific">Clostridium magnum DSM 2767</name>
    <dbReference type="NCBI Taxonomy" id="1121326"/>
    <lineage>
        <taxon>Bacteria</taxon>
        <taxon>Bacillati</taxon>
        <taxon>Bacillota</taxon>
        <taxon>Clostridia</taxon>
        <taxon>Eubacteriales</taxon>
        <taxon>Clostridiaceae</taxon>
        <taxon>Clostridium</taxon>
    </lineage>
</organism>
<accession>A0A161X565</accession>
<evidence type="ECO:0000313" key="1">
    <source>
        <dbReference type="EMBL" id="KZL89106.1"/>
    </source>
</evidence>
<dbReference type="Proteomes" id="UP000076603">
    <property type="component" value="Unassembled WGS sequence"/>
</dbReference>
<dbReference type="PATRIC" id="fig|1121326.3.peg.5652"/>
<evidence type="ECO:0000313" key="2">
    <source>
        <dbReference type="Proteomes" id="UP000076603"/>
    </source>
</evidence>
<dbReference type="RefSeq" id="WP_066630055.1">
    <property type="nucleotide sequence ID" value="NZ_FQXL01000026.1"/>
</dbReference>
<comment type="caution">
    <text evidence="1">The sequence shown here is derived from an EMBL/GenBank/DDBJ whole genome shotgun (WGS) entry which is preliminary data.</text>
</comment>
<reference evidence="1 2" key="1">
    <citation type="submission" date="2016-04" db="EMBL/GenBank/DDBJ databases">
        <title>Genome sequence of Clostridium magnum DSM 2767.</title>
        <authorList>
            <person name="Poehlein A."/>
            <person name="Uhlig R."/>
            <person name="Fischer R."/>
            <person name="Bahl H."/>
            <person name="Daniel R."/>
        </authorList>
    </citation>
    <scope>NUCLEOTIDE SEQUENCE [LARGE SCALE GENOMIC DNA]</scope>
    <source>
        <strain evidence="1 2">DSM 2767</strain>
    </source>
</reference>
<dbReference type="AlphaFoldDB" id="A0A161X565"/>
<protein>
    <submittedName>
        <fullName evidence="1">Uncharacterized protein</fullName>
    </submittedName>
</protein>
<sequence>MRAKKLPKFMPIIIAFTIILAILYAPVGAIRMHLFFSNPIQSLTCSVKKSRFIDSSYGQQYLINGFKAGDGSGGIYFAYVKRNSIGWYYWPGGGSGP</sequence>
<proteinExistence type="predicted"/>
<name>A0A161X565_9CLOT</name>
<gene>
    <name evidence="1" type="ORF">CLMAG_55920</name>
</gene>
<keyword evidence="2" id="KW-1185">Reference proteome</keyword>